<dbReference type="InterPro" id="IPR003663">
    <property type="entry name" value="Sugar/inositol_transpt"/>
</dbReference>
<evidence type="ECO:0000256" key="3">
    <source>
        <dbReference type="ARBA" id="ARBA00022448"/>
    </source>
</evidence>
<keyword evidence="11" id="KW-1185">Reference proteome</keyword>
<evidence type="ECO:0000313" key="11">
    <source>
        <dbReference type="Proteomes" id="UP000242875"/>
    </source>
</evidence>
<feature type="transmembrane region" description="Helical" evidence="8">
    <location>
        <begin position="34"/>
        <end position="53"/>
    </location>
</feature>
<evidence type="ECO:0000256" key="8">
    <source>
        <dbReference type="SAM" id="Phobius"/>
    </source>
</evidence>
<dbReference type="Proteomes" id="UP000242875">
    <property type="component" value="Unassembled WGS sequence"/>
</dbReference>
<comment type="similarity">
    <text evidence="2 7">Belongs to the major facilitator superfamily. Sugar transporter (TC 2.A.1.1) family.</text>
</comment>
<evidence type="ECO:0000313" key="10">
    <source>
        <dbReference type="EMBL" id="OZJ06758.1"/>
    </source>
</evidence>
<dbReference type="PROSITE" id="PS50850">
    <property type="entry name" value="MFS"/>
    <property type="match status" value="1"/>
</dbReference>
<evidence type="ECO:0000256" key="1">
    <source>
        <dbReference type="ARBA" id="ARBA00004141"/>
    </source>
</evidence>
<keyword evidence="6 8" id="KW-0472">Membrane</keyword>
<feature type="domain" description="Major facilitator superfamily (MFS) profile" evidence="9">
    <location>
        <begin position="40"/>
        <end position="477"/>
    </location>
</feature>
<feature type="transmembrane region" description="Helical" evidence="8">
    <location>
        <begin position="454"/>
        <end position="473"/>
    </location>
</feature>
<comment type="caution">
    <text evidence="10">The sequence shown here is derived from an EMBL/GenBank/DDBJ whole genome shotgun (WGS) entry which is preliminary data.</text>
</comment>
<dbReference type="OrthoDB" id="6133115at2759"/>
<comment type="subcellular location">
    <subcellularLocation>
        <location evidence="1">Membrane</location>
        <topology evidence="1">Multi-pass membrane protein</topology>
    </subcellularLocation>
</comment>
<dbReference type="SUPFAM" id="SSF103473">
    <property type="entry name" value="MFS general substrate transporter"/>
    <property type="match status" value="1"/>
</dbReference>
<dbReference type="PROSITE" id="PS00216">
    <property type="entry name" value="SUGAR_TRANSPORT_1"/>
    <property type="match status" value="2"/>
</dbReference>
<dbReference type="InterPro" id="IPR005828">
    <property type="entry name" value="MFS_sugar_transport-like"/>
</dbReference>
<feature type="transmembrane region" description="Helical" evidence="8">
    <location>
        <begin position="166"/>
        <end position="186"/>
    </location>
</feature>
<evidence type="ECO:0000256" key="6">
    <source>
        <dbReference type="ARBA" id="ARBA00023136"/>
    </source>
</evidence>
<dbReference type="NCBIfam" id="TIGR00879">
    <property type="entry name" value="SP"/>
    <property type="match status" value="1"/>
</dbReference>
<dbReference type="PANTHER" id="PTHR48022">
    <property type="entry name" value="PLASTIDIC GLUCOSE TRANSPORTER 4"/>
    <property type="match status" value="1"/>
</dbReference>
<name>A0A261Y855_9FUNG</name>
<evidence type="ECO:0000259" key="9">
    <source>
        <dbReference type="PROSITE" id="PS50850"/>
    </source>
</evidence>
<dbReference type="GO" id="GO:0005351">
    <property type="term" value="F:carbohydrate:proton symporter activity"/>
    <property type="evidence" value="ECO:0007669"/>
    <property type="project" value="TreeGrafter"/>
</dbReference>
<dbReference type="EMBL" id="MVBO01000002">
    <property type="protein sequence ID" value="OZJ06758.1"/>
    <property type="molecule type" value="Genomic_DNA"/>
</dbReference>
<keyword evidence="5 8" id="KW-1133">Transmembrane helix</keyword>
<dbReference type="Pfam" id="PF00083">
    <property type="entry name" value="Sugar_tr"/>
    <property type="match status" value="1"/>
</dbReference>
<feature type="transmembrane region" description="Helical" evidence="8">
    <location>
        <begin position="137"/>
        <end position="159"/>
    </location>
</feature>
<feature type="transmembrane region" description="Helical" evidence="8">
    <location>
        <begin position="73"/>
        <end position="95"/>
    </location>
</feature>
<dbReference type="FunFam" id="1.20.1250.20:FF:000117">
    <property type="entry name" value="MFS hexose transporter"/>
    <property type="match status" value="1"/>
</dbReference>
<dbReference type="InterPro" id="IPR050360">
    <property type="entry name" value="MFS_Sugar_Transporters"/>
</dbReference>
<dbReference type="PANTHER" id="PTHR48022:SF3">
    <property type="entry name" value="HEXOSE TRANSPORTER PROTEIN (AFU_ORTHOLOGUE AFUA_8G04480)-RELATED"/>
    <property type="match status" value="1"/>
</dbReference>
<feature type="transmembrane region" description="Helical" evidence="8">
    <location>
        <begin position="107"/>
        <end position="125"/>
    </location>
</feature>
<dbReference type="Gene3D" id="1.20.1250.20">
    <property type="entry name" value="MFS general substrate transporter like domains"/>
    <property type="match status" value="1"/>
</dbReference>
<reference evidence="10 11" key="1">
    <citation type="journal article" date="2017" name="Mycologia">
        <title>Bifiguratus adelaidae, gen. et sp. nov., a new member of Mucoromycotina in endophytic and soil-dwelling habitats.</title>
        <authorList>
            <person name="Torres-Cruz T.J."/>
            <person name="Billingsley Tobias T.L."/>
            <person name="Almatruk M."/>
            <person name="Hesse C."/>
            <person name="Kuske C.R."/>
            <person name="Desiro A."/>
            <person name="Benucci G.M."/>
            <person name="Bonito G."/>
            <person name="Stajich J.E."/>
            <person name="Dunlap C."/>
            <person name="Arnold A.E."/>
            <person name="Porras-Alfaro A."/>
        </authorList>
    </citation>
    <scope>NUCLEOTIDE SEQUENCE [LARGE SCALE GENOMIC DNA]</scope>
    <source>
        <strain evidence="10 11">AZ0501</strain>
    </source>
</reference>
<organism evidence="10 11">
    <name type="scientific">Bifiguratus adelaidae</name>
    <dbReference type="NCBI Taxonomy" id="1938954"/>
    <lineage>
        <taxon>Eukaryota</taxon>
        <taxon>Fungi</taxon>
        <taxon>Fungi incertae sedis</taxon>
        <taxon>Mucoromycota</taxon>
        <taxon>Mucoromycotina</taxon>
        <taxon>Endogonomycetes</taxon>
        <taxon>Endogonales</taxon>
        <taxon>Endogonales incertae sedis</taxon>
        <taxon>Bifiguratus</taxon>
    </lineage>
</organism>
<dbReference type="AlphaFoldDB" id="A0A261Y855"/>
<dbReference type="GO" id="GO:0016020">
    <property type="term" value="C:membrane"/>
    <property type="evidence" value="ECO:0007669"/>
    <property type="project" value="UniProtKB-SubCell"/>
</dbReference>
<dbReference type="InterPro" id="IPR036259">
    <property type="entry name" value="MFS_trans_sf"/>
</dbReference>
<keyword evidence="3 7" id="KW-0813">Transport</keyword>
<proteinExistence type="inferred from homology"/>
<sequence length="508" mass="56214">MGLFTKQSAAGIVGNDLARILPTDAKPWYLTGHLLKLNFLLLFCLLSSSGFGYDGSMMNALQSLAQWQNYFTPAANILGLLNAVNPLGGVFGFLVASFLSDRFGRRIPIFIGIVIIWGATALQAASTNVGQFIGSRFLIGVGNAVIVQSAPLLITELAYPTHRGTVTSLFWTCYYVGSLLSSWITYGTATLNSSWSWRIPSLLQAALPTLQFLGMFFVPESPRWLIAHDKVDDAKRILTKYHAGGDESSALVHWEVTEIQEAIRLESSHQQSFKLRELFRGKANRRRALISICMGIFGQWAGNGIVSYYLTLILDAVGITSTQEQTLINGILQIVNLGAAIFASFMVDRLGRRRLFFWSNGGMLASYIVITAGSATFAKTGDKAVGIVVVAFVILFNVHYDVAYTPLLIAYPTEIWQYSLRSMGISLTMVTTELALFFNLYVNPIALATISWRYYIVYVVILVIMFIVTYFLFPETKGYSLEEINQVFEGKKTADPNAADLYAEKLNA</sequence>
<accession>A0A261Y855</accession>
<evidence type="ECO:0000256" key="2">
    <source>
        <dbReference type="ARBA" id="ARBA00010992"/>
    </source>
</evidence>
<feature type="transmembrane region" description="Helical" evidence="8">
    <location>
        <begin position="423"/>
        <end position="442"/>
    </location>
</feature>
<keyword evidence="4 8" id="KW-0812">Transmembrane</keyword>
<feature type="transmembrane region" description="Helical" evidence="8">
    <location>
        <begin position="384"/>
        <end position="411"/>
    </location>
</feature>
<dbReference type="InterPro" id="IPR005829">
    <property type="entry name" value="Sugar_transporter_CS"/>
</dbReference>
<gene>
    <name evidence="10" type="ORF">BZG36_00264</name>
</gene>
<protein>
    <recommendedName>
        <fullName evidence="9">Major facilitator superfamily (MFS) profile domain-containing protein</fullName>
    </recommendedName>
</protein>
<feature type="transmembrane region" description="Helical" evidence="8">
    <location>
        <begin position="330"/>
        <end position="348"/>
    </location>
</feature>
<dbReference type="InterPro" id="IPR020846">
    <property type="entry name" value="MFS_dom"/>
</dbReference>
<evidence type="ECO:0000256" key="7">
    <source>
        <dbReference type="RuleBase" id="RU003346"/>
    </source>
</evidence>
<feature type="transmembrane region" description="Helical" evidence="8">
    <location>
        <begin position="288"/>
        <end position="310"/>
    </location>
</feature>
<evidence type="ECO:0000256" key="5">
    <source>
        <dbReference type="ARBA" id="ARBA00022989"/>
    </source>
</evidence>
<feature type="transmembrane region" description="Helical" evidence="8">
    <location>
        <begin position="355"/>
        <end position="378"/>
    </location>
</feature>
<evidence type="ECO:0000256" key="4">
    <source>
        <dbReference type="ARBA" id="ARBA00022692"/>
    </source>
</evidence>